<accession>A0AB73AS07</accession>
<dbReference type="Proteomes" id="UP000021175">
    <property type="component" value="Unassembled WGS sequence"/>
</dbReference>
<reference evidence="1 2" key="1">
    <citation type="submission" date="2014-02" db="EMBL/GenBank/DDBJ databases">
        <authorList>
            <person name="Sears C."/>
            <person name="Carroll K."/>
            <person name="Sack B.R."/>
            <person name="Qadri F."/>
            <person name="Myers L.L."/>
            <person name="Chung G.-T."/>
            <person name="Escheverria P."/>
            <person name="Fraser C.M."/>
            <person name="Sadzewicz L."/>
            <person name="Shefchek K.A."/>
            <person name="Tallon L."/>
            <person name="Das S.P."/>
            <person name="Daugherty S."/>
            <person name="Mongodin E.F."/>
        </authorList>
    </citation>
    <scope>NUCLEOTIDE SEQUENCE [LARGE SCALE GENOMIC DNA]</scope>
    <source>
        <strain evidence="1 2">3783N1-6</strain>
    </source>
</reference>
<protein>
    <submittedName>
        <fullName evidence="1">Uncharacterized protein</fullName>
    </submittedName>
</protein>
<dbReference type="EMBL" id="JGEU01000023">
    <property type="protein sequence ID" value="EYB12003.1"/>
    <property type="molecule type" value="Genomic_DNA"/>
</dbReference>
<gene>
    <name evidence="1" type="ORF">M119_4950</name>
</gene>
<evidence type="ECO:0000313" key="1">
    <source>
        <dbReference type="EMBL" id="EYB12003.1"/>
    </source>
</evidence>
<evidence type="ECO:0000313" key="2">
    <source>
        <dbReference type="Proteomes" id="UP000021175"/>
    </source>
</evidence>
<name>A0AB73AS07_BACFG</name>
<organism evidence="1 2">
    <name type="scientific">Bacteroides fragilis str. 3783N1-6</name>
    <dbReference type="NCBI Taxonomy" id="1339310"/>
    <lineage>
        <taxon>Bacteria</taxon>
        <taxon>Pseudomonadati</taxon>
        <taxon>Bacteroidota</taxon>
        <taxon>Bacteroidia</taxon>
        <taxon>Bacteroidales</taxon>
        <taxon>Bacteroidaceae</taxon>
        <taxon>Bacteroides</taxon>
    </lineage>
</organism>
<sequence length="37" mass="4299">MMTDRRGYGCGGLFFQNEVNIPPPYIKRLPTLKEKDL</sequence>
<proteinExistence type="predicted"/>
<comment type="caution">
    <text evidence="1">The sequence shown here is derived from an EMBL/GenBank/DDBJ whole genome shotgun (WGS) entry which is preliminary data.</text>
</comment>
<dbReference type="AlphaFoldDB" id="A0AB73AS07"/>